<feature type="region of interest" description="Disordered" evidence="1">
    <location>
        <begin position="103"/>
        <end position="153"/>
    </location>
</feature>
<comment type="caution">
    <text evidence="2">The sequence shown here is derived from an EMBL/GenBank/DDBJ whole genome shotgun (WGS) entry which is preliminary data.</text>
</comment>
<evidence type="ECO:0000256" key="1">
    <source>
        <dbReference type="SAM" id="MobiDB-lite"/>
    </source>
</evidence>
<dbReference type="VEuPathDB" id="VectorBase:RSAN_043888"/>
<gene>
    <name evidence="2" type="ORF">HPB52_007402</name>
</gene>
<feature type="compositionally biased region" description="Acidic residues" evidence="1">
    <location>
        <begin position="331"/>
        <end position="341"/>
    </location>
</feature>
<dbReference type="AlphaFoldDB" id="A0A9D4QKB7"/>
<dbReference type="VEuPathDB" id="VectorBase:RSAN_056334"/>
<reference evidence="2" key="2">
    <citation type="submission" date="2021-09" db="EMBL/GenBank/DDBJ databases">
        <authorList>
            <person name="Jia N."/>
            <person name="Wang J."/>
            <person name="Shi W."/>
            <person name="Du L."/>
            <person name="Sun Y."/>
            <person name="Zhan W."/>
            <person name="Jiang J."/>
            <person name="Wang Q."/>
            <person name="Zhang B."/>
            <person name="Ji P."/>
            <person name="Sakyi L.B."/>
            <person name="Cui X."/>
            <person name="Yuan T."/>
            <person name="Jiang B."/>
            <person name="Yang W."/>
            <person name="Lam T.T.-Y."/>
            <person name="Chang Q."/>
            <person name="Ding S."/>
            <person name="Wang X."/>
            <person name="Zhu J."/>
            <person name="Ruan X."/>
            <person name="Zhao L."/>
            <person name="Wei J."/>
            <person name="Que T."/>
            <person name="Du C."/>
            <person name="Cheng J."/>
            <person name="Dai P."/>
            <person name="Han X."/>
            <person name="Huang E."/>
            <person name="Gao Y."/>
            <person name="Liu J."/>
            <person name="Shao H."/>
            <person name="Ye R."/>
            <person name="Li L."/>
            <person name="Wei W."/>
            <person name="Wang X."/>
            <person name="Wang C."/>
            <person name="Huo Q."/>
            <person name="Li W."/>
            <person name="Guo W."/>
            <person name="Chen H."/>
            <person name="Chen S."/>
            <person name="Zhou L."/>
            <person name="Zhou L."/>
            <person name="Ni X."/>
            <person name="Tian J."/>
            <person name="Zhou Y."/>
            <person name="Sheng Y."/>
            <person name="Liu T."/>
            <person name="Pan Y."/>
            <person name="Xia L."/>
            <person name="Li J."/>
            <person name="Zhao F."/>
            <person name="Cao W."/>
        </authorList>
    </citation>
    <scope>NUCLEOTIDE SEQUENCE</scope>
    <source>
        <strain evidence="2">Rsan-2018</strain>
        <tissue evidence="2">Larvae</tissue>
    </source>
</reference>
<feature type="compositionally biased region" description="Basic and acidic residues" evidence="1">
    <location>
        <begin position="137"/>
        <end position="153"/>
    </location>
</feature>
<dbReference type="Proteomes" id="UP000821837">
    <property type="component" value="Chromosome 1"/>
</dbReference>
<feature type="compositionally biased region" description="Basic and acidic residues" evidence="1">
    <location>
        <begin position="234"/>
        <end position="249"/>
    </location>
</feature>
<proteinExistence type="predicted"/>
<reference evidence="2" key="1">
    <citation type="journal article" date="2020" name="Cell">
        <title>Large-Scale Comparative Analyses of Tick Genomes Elucidate Their Genetic Diversity and Vector Capacities.</title>
        <authorList>
            <consortium name="Tick Genome and Microbiome Consortium (TIGMIC)"/>
            <person name="Jia N."/>
            <person name="Wang J."/>
            <person name="Shi W."/>
            <person name="Du L."/>
            <person name="Sun Y."/>
            <person name="Zhan W."/>
            <person name="Jiang J.F."/>
            <person name="Wang Q."/>
            <person name="Zhang B."/>
            <person name="Ji P."/>
            <person name="Bell-Sakyi L."/>
            <person name="Cui X.M."/>
            <person name="Yuan T.T."/>
            <person name="Jiang B.G."/>
            <person name="Yang W.F."/>
            <person name="Lam T.T."/>
            <person name="Chang Q.C."/>
            <person name="Ding S.J."/>
            <person name="Wang X.J."/>
            <person name="Zhu J.G."/>
            <person name="Ruan X.D."/>
            <person name="Zhao L."/>
            <person name="Wei J.T."/>
            <person name="Ye R.Z."/>
            <person name="Que T.C."/>
            <person name="Du C.H."/>
            <person name="Zhou Y.H."/>
            <person name="Cheng J.X."/>
            <person name="Dai P.F."/>
            <person name="Guo W.B."/>
            <person name="Han X.H."/>
            <person name="Huang E.J."/>
            <person name="Li L.F."/>
            <person name="Wei W."/>
            <person name="Gao Y.C."/>
            <person name="Liu J.Z."/>
            <person name="Shao H.Z."/>
            <person name="Wang X."/>
            <person name="Wang C.C."/>
            <person name="Yang T.C."/>
            <person name="Huo Q.B."/>
            <person name="Li W."/>
            <person name="Chen H.Y."/>
            <person name="Chen S.E."/>
            <person name="Zhou L.G."/>
            <person name="Ni X.B."/>
            <person name="Tian J.H."/>
            <person name="Sheng Y."/>
            <person name="Liu T."/>
            <person name="Pan Y.S."/>
            <person name="Xia L.Y."/>
            <person name="Li J."/>
            <person name="Zhao F."/>
            <person name="Cao W.C."/>
        </authorList>
    </citation>
    <scope>NUCLEOTIDE SEQUENCE</scope>
    <source>
        <strain evidence="2">Rsan-2018</strain>
    </source>
</reference>
<dbReference type="VEuPathDB" id="VectorBase:RSAN_056350"/>
<feature type="compositionally biased region" description="Basic and acidic residues" evidence="1">
    <location>
        <begin position="300"/>
        <end position="330"/>
    </location>
</feature>
<evidence type="ECO:0000313" key="3">
    <source>
        <dbReference type="Proteomes" id="UP000821837"/>
    </source>
</evidence>
<feature type="region of interest" description="Disordered" evidence="1">
    <location>
        <begin position="180"/>
        <end position="341"/>
    </location>
</feature>
<keyword evidence="3" id="KW-1185">Reference proteome</keyword>
<accession>A0A9D4QKB7</accession>
<dbReference type="EMBL" id="JABSTV010001245">
    <property type="protein sequence ID" value="KAH7982841.1"/>
    <property type="molecule type" value="Genomic_DNA"/>
</dbReference>
<sequence length="341" mass="36511">MNREFAEGREGSAPSPAVFGSVQDGRAVCGGAMRARIPVKTRTGSEALAALFEGICRPRGHTAEYPLWCHVRAESQATVCLLAEEWNVDADCKEVPASPIAIESRREPNHSGGPQQKRNVNAAHSAAAVEISGNEADDFRGGEEETGECRTGEREVAEVGMAAHAMCADAVRRDDVVDQERAANGANSEVEKKKKRKKKRDHDGRRSDVEATENAGDEKCAEVDEVSVAYAYVDCHDGNEEAEESRDGEVAAVEEGKDEDNAGSDDGTGNWEGVANGDAVDKEDELAQHGGVSGETAPNTKREPKKNVEKDGGQEEEGQEKNEVGSKKDESEDDEEAAASD</sequence>
<protein>
    <submittedName>
        <fullName evidence="2">Uncharacterized protein</fullName>
    </submittedName>
</protein>
<name>A0A9D4QKB7_RHISA</name>
<evidence type="ECO:0000313" key="2">
    <source>
        <dbReference type="EMBL" id="KAH7982841.1"/>
    </source>
</evidence>
<organism evidence="2 3">
    <name type="scientific">Rhipicephalus sanguineus</name>
    <name type="common">Brown dog tick</name>
    <name type="synonym">Ixodes sanguineus</name>
    <dbReference type="NCBI Taxonomy" id="34632"/>
    <lineage>
        <taxon>Eukaryota</taxon>
        <taxon>Metazoa</taxon>
        <taxon>Ecdysozoa</taxon>
        <taxon>Arthropoda</taxon>
        <taxon>Chelicerata</taxon>
        <taxon>Arachnida</taxon>
        <taxon>Acari</taxon>
        <taxon>Parasitiformes</taxon>
        <taxon>Ixodida</taxon>
        <taxon>Ixodoidea</taxon>
        <taxon>Ixodidae</taxon>
        <taxon>Rhipicephalinae</taxon>
        <taxon>Rhipicephalus</taxon>
        <taxon>Rhipicephalus</taxon>
    </lineage>
</organism>